<keyword evidence="4 8" id="KW-1133">Transmembrane helix</keyword>
<dbReference type="GO" id="GO:0005886">
    <property type="term" value="C:plasma membrane"/>
    <property type="evidence" value="ECO:0007669"/>
    <property type="project" value="UniProtKB-SubCell"/>
</dbReference>
<dbReference type="Proteomes" id="UP000028702">
    <property type="component" value="Unassembled WGS sequence"/>
</dbReference>
<dbReference type="NCBIfam" id="NF009310">
    <property type="entry name" value="PRK12668.1"/>
    <property type="match status" value="1"/>
</dbReference>
<evidence type="ECO:0000256" key="5">
    <source>
        <dbReference type="ARBA" id="ARBA00023002"/>
    </source>
</evidence>
<evidence type="ECO:0000313" key="10">
    <source>
        <dbReference type="EMBL" id="GAK44061.1"/>
    </source>
</evidence>
<gene>
    <name evidence="10" type="ORF">M2A_0560</name>
</gene>
<evidence type="ECO:0000256" key="6">
    <source>
        <dbReference type="ARBA" id="ARBA00023136"/>
    </source>
</evidence>
<sequence length="570" mass="61534">MPDIFPPALIFIAAAIVLPVLPKGNLRALFLLAVPLVAAHEIWQLSEGVTHTYELLGYSLTLMRVDQLSIVFGLIFSFAAFLALLYAWHVKDTVQQVTTLLYAGSAIGAVFAGDFVTLFIFWEGTAVASVFLIWARGTEGAYYTGMRYLIIQIASGVILVAGMALHYHETGSLAFGALTLGSLGTWAILIAFGIKAAFPLLHTWLPDAYPAATPTGTVVLSIFTTKLAIYSLARSFAGTEILIYIGTVMVFWPLIYAAAENDLRRVLAYALNNQLGFMVIAVGIGTPLALNGVAAHAVAHILYKSLLFMAMGAVLYRTGTAKASGLGGLYRSMPITALLCIVGGLAMSTPLFAGFVSKSLILSSVAKAYEPLIWAALLFGSAGIFYVAGVRLPYLAFFGEDKFAGAPERPKEAPWNMLLAMGLTAASCFALGLMPATFMSFLPYDVAYDAYTPDHILTQLQVLSFTAIAFFALWRFGLIKRPAPGILVDSDWLNRRLALAIVKLGAYISRNMWGLMSRTATRRLDAFLASIYRAHGPQGPLARSWPAGSMVLWIAVLLGFTLILSFSQSL</sequence>
<reference evidence="10 11" key="1">
    <citation type="submission" date="2014-07" db="EMBL/GenBank/DDBJ databases">
        <title>Tepidicaulis marinum gen. nov., sp. nov., a novel marine bacterium denitrifying nitrate to nitrous oxide strictly under microaerobic conditions.</title>
        <authorList>
            <person name="Takeuchi M."/>
            <person name="Yamagishi T."/>
            <person name="Kamagata Y."/>
            <person name="Oshima K."/>
            <person name="Hattori M."/>
            <person name="Katayama T."/>
            <person name="Hanada S."/>
            <person name="Tamaki H."/>
            <person name="Marumo K."/>
            <person name="Maeda H."/>
            <person name="Nedachi M."/>
            <person name="Iwasaki W."/>
            <person name="Suwa Y."/>
            <person name="Sakata S."/>
        </authorList>
    </citation>
    <scope>NUCLEOTIDE SEQUENCE [LARGE SCALE GENOMIC DNA]</scope>
    <source>
        <strain evidence="10 11">MA2</strain>
    </source>
</reference>
<evidence type="ECO:0000256" key="4">
    <source>
        <dbReference type="ARBA" id="ARBA00022989"/>
    </source>
</evidence>
<keyword evidence="5" id="KW-0560">Oxidoreductase</keyword>
<comment type="caution">
    <text evidence="10">The sequence shown here is derived from an EMBL/GenBank/DDBJ whole genome shotgun (WGS) entry which is preliminary data.</text>
</comment>
<comment type="subcellular location">
    <subcellularLocation>
        <location evidence="1">Cell membrane</location>
        <topology evidence="1">Multi-pass membrane protein</topology>
    </subcellularLocation>
    <subcellularLocation>
        <location evidence="7">Membrane</location>
        <topology evidence="7">Multi-pass membrane protein</topology>
    </subcellularLocation>
</comment>
<evidence type="ECO:0000313" key="11">
    <source>
        <dbReference type="Proteomes" id="UP000028702"/>
    </source>
</evidence>
<feature type="transmembrane region" description="Helical" evidence="8">
    <location>
        <begin position="266"/>
        <end position="285"/>
    </location>
</feature>
<dbReference type="STRING" id="1333998.M2A_0560"/>
<dbReference type="Pfam" id="PF00361">
    <property type="entry name" value="Proton_antipo_M"/>
    <property type="match status" value="1"/>
</dbReference>
<feature type="transmembrane region" description="Helical" evidence="8">
    <location>
        <begin position="418"/>
        <end position="444"/>
    </location>
</feature>
<name>A0A081B7P3_9HYPH</name>
<feature type="transmembrane region" description="Helical" evidence="8">
    <location>
        <begin position="68"/>
        <end position="88"/>
    </location>
</feature>
<feature type="transmembrane region" description="Helical" evidence="8">
    <location>
        <begin position="297"/>
        <end position="316"/>
    </location>
</feature>
<dbReference type="eggNOG" id="COG0651">
    <property type="taxonomic scope" value="Bacteria"/>
</dbReference>
<feature type="transmembrane region" description="Helical" evidence="8">
    <location>
        <begin position="456"/>
        <end position="476"/>
    </location>
</feature>
<feature type="transmembrane region" description="Helical" evidence="8">
    <location>
        <begin position="142"/>
        <end position="165"/>
    </location>
</feature>
<evidence type="ECO:0000256" key="2">
    <source>
        <dbReference type="ARBA" id="ARBA00022475"/>
    </source>
</evidence>
<dbReference type="RefSeq" id="WP_045442703.1">
    <property type="nucleotide sequence ID" value="NZ_BBIO01000002.1"/>
</dbReference>
<dbReference type="InterPro" id="IPR001750">
    <property type="entry name" value="ND/Mrp_TM"/>
</dbReference>
<feature type="transmembrane region" description="Helical" evidence="8">
    <location>
        <begin position="545"/>
        <end position="566"/>
    </location>
</feature>
<dbReference type="EMBL" id="BBIO01000002">
    <property type="protein sequence ID" value="GAK44061.1"/>
    <property type="molecule type" value="Genomic_DNA"/>
</dbReference>
<dbReference type="InterPro" id="IPR052175">
    <property type="entry name" value="ComplexI-like_HydComp"/>
</dbReference>
<feature type="transmembrane region" description="Helical" evidence="8">
    <location>
        <begin position="241"/>
        <end position="259"/>
    </location>
</feature>
<feature type="transmembrane region" description="Helical" evidence="8">
    <location>
        <begin position="100"/>
        <end position="122"/>
    </location>
</feature>
<protein>
    <submittedName>
        <fullName evidence="10">NADH dehydrogenase subunit N</fullName>
    </submittedName>
</protein>
<feature type="domain" description="NADH:quinone oxidoreductase/Mrp antiporter transmembrane" evidence="9">
    <location>
        <begin position="112"/>
        <end position="381"/>
    </location>
</feature>
<dbReference type="PRINTS" id="PR01434">
    <property type="entry name" value="NADHDHGNASE5"/>
</dbReference>
<dbReference type="PANTHER" id="PTHR42682:SF4">
    <property type="entry name" value="NADH-UBIQUINONE_PLASTOQUINONE"/>
    <property type="match status" value="1"/>
</dbReference>
<keyword evidence="3 7" id="KW-0812">Transmembrane</keyword>
<evidence type="ECO:0000256" key="3">
    <source>
        <dbReference type="ARBA" id="ARBA00022692"/>
    </source>
</evidence>
<dbReference type="AlphaFoldDB" id="A0A081B7P3"/>
<evidence type="ECO:0000256" key="7">
    <source>
        <dbReference type="RuleBase" id="RU000320"/>
    </source>
</evidence>
<keyword evidence="6 8" id="KW-0472">Membrane</keyword>
<dbReference type="GO" id="GO:0016491">
    <property type="term" value="F:oxidoreductase activity"/>
    <property type="evidence" value="ECO:0007669"/>
    <property type="project" value="UniProtKB-KW"/>
</dbReference>
<evidence type="ECO:0000256" key="8">
    <source>
        <dbReference type="SAM" id="Phobius"/>
    </source>
</evidence>
<dbReference type="PANTHER" id="PTHR42682">
    <property type="entry name" value="HYDROGENASE-4 COMPONENT F"/>
    <property type="match status" value="1"/>
</dbReference>
<evidence type="ECO:0000259" key="9">
    <source>
        <dbReference type="Pfam" id="PF00361"/>
    </source>
</evidence>
<feature type="transmembrane region" description="Helical" evidence="8">
    <location>
        <begin position="328"/>
        <end position="352"/>
    </location>
</feature>
<feature type="transmembrane region" description="Helical" evidence="8">
    <location>
        <begin position="372"/>
        <end position="397"/>
    </location>
</feature>
<feature type="transmembrane region" description="Helical" evidence="8">
    <location>
        <begin position="497"/>
        <end position="516"/>
    </location>
</feature>
<proteinExistence type="predicted"/>
<organism evidence="10 11">
    <name type="scientific">Tepidicaulis marinus</name>
    <dbReference type="NCBI Taxonomy" id="1333998"/>
    <lineage>
        <taxon>Bacteria</taxon>
        <taxon>Pseudomonadati</taxon>
        <taxon>Pseudomonadota</taxon>
        <taxon>Alphaproteobacteria</taxon>
        <taxon>Hyphomicrobiales</taxon>
        <taxon>Parvibaculaceae</taxon>
        <taxon>Tepidicaulis</taxon>
    </lineage>
</organism>
<keyword evidence="2" id="KW-1003">Cell membrane</keyword>
<feature type="transmembrane region" description="Helical" evidence="8">
    <location>
        <begin position="172"/>
        <end position="194"/>
    </location>
</feature>
<evidence type="ECO:0000256" key="1">
    <source>
        <dbReference type="ARBA" id="ARBA00004651"/>
    </source>
</evidence>
<accession>A0A081B7P3</accession>
<keyword evidence="11" id="KW-1185">Reference proteome</keyword>